<dbReference type="PANTHER" id="PTHR43420">
    <property type="entry name" value="ACETYLTRANSFERASE"/>
    <property type="match status" value="1"/>
</dbReference>
<dbReference type="SUPFAM" id="SSF55729">
    <property type="entry name" value="Acyl-CoA N-acyltransferases (Nat)"/>
    <property type="match status" value="1"/>
</dbReference>
<dbReference type="InterPro" id="IPR000182">
    <property type="entry name" value="GNAT_dom"/>
</dbReference>
<organism evidence="4 5">
    <name type="scientific">Malaciobacter mytili LMG 24559</name>
    <dbReference type="NCBI Taxonomy" id="1032238"/>
    <lineage>
        <taxon>Bacteria</taxon>
        <taxon>Pseudomonadati</taxon>
        <taxon>Campylobacterota</taxon>
        <taxon>Epsilonproteobacteria</taxon>
        <taxon>Campylobacterales</taxon>
        <taxon>Arcobacteraceae</taxon>
        <taxon>Malaciobacter</taxon>
    </lineage>
</organism>
<dbReference type="RefSeq" id="WP_114841298.1">
    <property type="nucleotide sequence ID" value="NZ_CP031219.1"/>
</dbReference>
<feature type="domain" description="N-acetyltransferase" evidence="3">
    <location>
        <begin position="1"/>
        <end position="138"/>
    </location>
</feature>
<keyword evidence="1" id="KW-0808">Transferase</keyword>
<dbReference type="EMBL" id="NXID01000016">
    <property type="protein sequence ID" value="RXK16001.1"/>
    <property type="molecule type" value="Genomic_DNA"/>
</dbReference>
<name>A0AAX2AK79_9BACT</name>
<dbReference type="GO" id="GO:0016747">
    <property type="term" value="F:acyltransferase activity, transferring groups other than amino-acyl groups"/>
    <property type="evidence" value="ECO:0007669"/>
    <property type="project" value="InterPro"/>
</dbReference>
<dbReference type="Proteomes" id="UP000290092">
    <property type="component" value="Unassembled WGS sequence"/>
</dbReference>
<evidence type="ECO:0000313" key="5">
    <source>
        <dbReference type="Proteomes" id="UP000290092"/>
    </source>
</evidence>
<reference evidence="4 5" key="1">
    <citation type="submission" date="2017-09" db="EMBL/GenBank/DDBJ databases">
        <title>Genomics of the genus Arcobacter.</title>
        <authorList>
            <person name="Perez-Cataluna A."/>
            <person name="Figueras M.J."/>
            <person name="Salas-Masso N."/>
        </authorList>
    </citation>
    <scope>NUCLEOTIDE SEQUENCE [LARGE SCALE GENOMIC DNA]</scope>
    <source>
        <strain evidence="4 5">CECT 7386</strain>
    </source>
</reference>
<accession>A0AAX2AK79</accession>
<dbReference type="InterPro" id="IPR050680">
    <property type="entry name" value="YpeA/RimI_acetyltransf"/>
</dbReference>
<evidence type="ECO:0000313" key="4">
    <source>
        <dbReference type="EMBL" id="RXK16001.1"/>
    </source>
</evidence>
<evidence type="ECO:0000259" key="3">
    <source>
        <dbReference type="PROSITE" id="PS51186"/>
    </source>
</evidence>
<sequence length="138" mass="16605">MIQVATIKDIKPLFSIEQEVFKQEVFALSLNSFRYHLKRNTIFKLEIDKKIVGYCLWLKRKEYYRLYSFAILQEFQGRGFASQLLEFSINNLNKSKFELEVRVSNKNAIKLYEKFGFKIVKTLENYYENEDGYKMVRV</sequence>
<dbReference type="AlphaFoldDB" id="A0AAX2AK79"/>
<dbReference type="PROSITE" id="PS51186">
    <property type="entry name" value="GNAT"/>
    <property type="match status" value="1"/>
</dbReference>
<comment type="caution">
    <text evidence="4">The sequence shown here is derived from an EMBL/GenBank/DDBJ whole genome shotgun (WGS) entry which is preliminary data.</text>
</comment>
<evidence type="ECO:0000256" key="1">
    <source>
        <dbReference type="ARBA" id="ARBA00022679"/>
    </source>
</evidence>
<evidence type="ECO:0000256" key="2">
    <source>
        <dbReference type="ARBA" id="ARBA00023315"/>
    </source>
</evidence>
<dbReference type="Pfam" id="PF00583">
    <property type="entry name" value="Acetyltransf_1"/>
    <property type="match status" value="1"/>
</dbReference>
<dbReference type="CDD" id="cd04301">
    <property type="entry name" value="NAT_SF"/>
    <property type="match status" value="1"/>
</dbReference>
<protein>
    <submittedName>
        <fullName evidence="4">GNAT family N-acetyltransferase</fullName>
    </submittedName>
</protein>
<gene>
    <name evidence="4" type="ORF">CP985_05350</name>
</gene>
<dbReference type="Gene3D" id="3.40.630.30">
    <property type="match status" value="1"/>
</dbReference>
<keyword evidence="2" id="KW-0012">Acyltransferase</keyword>
<proteinExistence type="predicted"/>
<dbReference type="InterPro" id="IPR016181">
    <property type="entry name" value="Acyl_CoA_acyltransferase"/>
</dbReference>
<keyword evidence="5" id="KW-1185">Reference proteome</keyword>
<dbReference type="KEGG" id="amyt:AMYT_0833"/>
<dbReference type="PANTHER" id="PTHR43420:SF12">
    <property type="entry name" value="N-ACETYLTRANSFERASE DOMAIN-CONTAINING PROTEIN"/>
    <property type="match status" value="1"/>
</dbReference>